<protein>
    <submittedName>
        <fullName evidence="1">Uncharacterized protein</fullName>
    </submittedName>
</protein>
<dbReference type="AlphaFoldDB" id="A0A0F9TEZ2"/>
<dbReference type="Pfam" id="PF23140">
    <property type="entry name" value="Gp80"/>
    <property type="match status" value="1"/>
</dbReference>
<accession>A0A0F9TEZ2</accession>
<reference evidence="1" key="1">
    <citation type="journal article" date="2015" name="Nature">
        <title>Complex archaea that bridge the gap between prokaryotes and eukaryotes.</title>
        <authorList>
            <person name="Spang A."/>
            <person name="Saw J.H."/>
            <person name="Jorgensen S.L."/>
            <person name="Zaremba-Niedzwiedzka K."/>
            <person name="Martijn J."/>
            <person name="Lind A.E."/>
            <person name="van Eijk R."/>
            <person name="Schleper C."/>
            <person name="Guy L."/>
            <person name="Ettema T.J."/>
        </authorList>
    </citation>
    <scope>NUCLEOTIDE SEQUENCE</scope>
</reference>
<gene>
    <name evidence="1" type="ORF">LCGC14_0737210</name>
</gene>
<dbReference type="EMBL" id="LAZR01001728">
    <property type="protein sequence ID" value="KKN40058.1"/>
    <property type="molecule type" value="Genomic_DNA"/>
</dbReference>
<evidence type="ECO:0000313" key="1">
    <source>
        <dbReference type="EMBL" id="KKN40058.1"/>
    </source>
</evidence>
<organism evidence="1">
    <name type="scientific">marine sediment metagenome</name>
    <dbReference type="NCBI Taxonomy" id="412755"/>
    <lineage>
        <taxon>unclassified sequences</taxon>
        <taxon>metagenomes</taxon>
        <taxon>ecological metagenomes</taxon>
    </lineage>
</organism>
<comment type="caution">
    <text evidence="1">The sequence shown here is derived from an EMBL/GenBank/DDBJ whole genome shotgun (WGS) entry which is preliminary data.</text>
</comment>
<dbReference type="InterPro" id="IPR056908">
    <property type="entry name" value="Gp80-like"/>
</dbReference>
<sequence>MASNLALYAENKSLELLVGKTAFATPTTYIGLFTVIPDENGAGGTEASLGNYARIVTAGADWEAAAAGAIQNANDLTFAEATGAAWGLIVGIGIWDAITAGNMIFWISLIGNKQVDIGDTFRLEAGEIDITAA</sequence>
<name>A0A0F9TEZ2_9ZZZZ</name>
<proteinExistence type="predicted"/>